<dbReference type="CDD" id="cd07505">
    <property type="entry name" value="HAD_BPGM-like"/>
    <property type="match status" value="1"/>
</dbReference>
<dbReference type="SFLD" id="SFLDG01129">
    <property type="entry name" value="C1.5:_HAD__Beta-PGM__Phosphata"/>
    <property type="match status" value="1"/>
</dbReference>
<evidence type="ECO:0000313" key="2">
    <source>
        <dbReference type="Proteomes" id="UP001210720"/>
    </source>
</evidence>
<organism evidence="1 2">
    <name type="scientific">Thalassococcus lentus</name>
    <dbReference type="NCBI Taxonomy" id="1210524"/>
    <lineage>
        <taxon>Bacteria</taxon>
        <taxon>Pseudomonadati</taxon>
        <taxon>Pseudomonadota</taxon>
        <taxon>Alphaproteobacteria</taxon>
        <taxon>Rhodobacterales</taxon>
        <taxon>Roseobacteraceae</taxon>
        <taxon>Thalassococcus</taxon>
    </lineage>
</organism>
<dbReference type="InterPro" id="IPR023198">
    <property type="entry name" value="PGP-like_dom2"/>
</dbReference>
<dbReference type="Gene3D" id="3.40.50.1000">
    <property type="entry name" value="HAD superfamily/HAD-like"/>
    <property type="match status" value="1"/>
</dbReference>
<dbReference type="SFLD" id="SFLDS00003">
    <property type="entry name" value="Haloacid_Dehalogenase"/>
    <property type="match status" value="1"/>
</dbReference>
<name>A0ABT4XR63_9RHOB</name>
<dbReference type="InterPro" id="IPR006439">
    <property type="entry name" value="HAD-SF_hydro_IA"/>
</dbReference>
<dbReference type="InterPro" id="IPR023214">
    <property type="entry name" value="HAD_sf"/>
</dbReference>
<dbReference type="NCBIfam" id="TIGR01509">
    <property type="entry name" value="HAD-SF-IA-v3"/>
    <property type="match status" value="1"/>
</dbReference>
<dbReference type="PANTHER" id="PTHR43481">
    <property type="entry name" value="FRUCTOSE-1-PHOSPHATE PHOSPHATASE"/>
    <property type="match status" value="1"/>
</dbReference>
<accession>A0ABT4XR63</accession>
<gene>
    <name evidence="1" type="ORF">PFY00_06850</name>
</gene>
<comment type="caution">
    <text evidence="1">The sequence shown here is derived from an EMBL/GenBank/DDBJ whole genome shotgun (WGS) entry which is preliminary data.</text>
</comment>
<proteinExistence type="predicted"/>
<dbReference type="EMBL" id="JAQIOY010000002">
    <property type="protein sequence ID" value="MDA7424436.1"/>
    <property type="molecule type" value="Genomic_DNA"/>
</dbReference>
<dbReference type="PANTHER" id="PTHR43481:SF4">
    <property type="entry name" value="GLYCEROL-1-PHOSPHATE PHOSPHOHYDROLASE 1-RELATED"/>
    <property type="match status" value="1"/>
</dbReference>
<protein>
    <submittedName>
        <fullName evidence="1">HAD family phosphatase</fullName>
    </submittedName>
</protein>
<keyword evidence="2" id="KW-1185">Reference proteome</keyword>
<dbReference type="Pfam" id="PF13419">
    <property type="entry name" value="HAD_2"/>
    <property type="match status" value="1"/>
</dbReference>
<dbReference type="InterPro" id="IPR036412">
    <property type="entry name" value="HAD-like_sf"/>
</dbReference>
<dbReference type="InterPro" id="IPR041492">
    <property type="entry name" value="HAD_2"/>
</dbReference>
<dbReference type="SUPFAM" id="SSF56784">
    <property type="entry name" value="HAD-like"/>
    <property type="match status" value="1"/>
</dbReference>
<dbReference type="RefSeq" id="WP_271431790.1">
    <property type="nucleotide sequence ID" value="NZ_JAQIOY010000002.1"/>
</dbReference>
<dbReference type="InterPro" id="IPR051806">
    <property type="entry name" value="HAD-like_SPP"/>
</dbReference>
<evidence type="ECO:0000313" key="1">
    <source>
        <dbReference type="EMBL" id="MDA7424436.1"/>
    </source>
</evidence>
<dbReference type="Gene3D" id="1.10.150.240">
    <property type="entry name" value="Putative phosphatase, domain 2"/>
    <property type="match status" value="1"/>
</dbReference>
<sequence length="209" mass="22460">MKSLFHHNGQSIEVSSSGWRRLIRDHGFGAVIFDCDGTLVESAAAHAQCMLAASAEQGQHMQPDWYRARTGLDRISLFQAFAQSLTQPFDVNRACATSIDAYAEFVHLAEPIAETISLLLELGATLPVAVATNAEQAIAERSLEKIAIKDKVSTLVTISDGVAPKPSPEMFLLAARRLGTAPQTTLVFEDSPQGVNAAKAAGMSVFEVF</sequence>
<dbReference type="Proteomes" id="UP001210720">
    <property type="component" value="Unassembled WGS sequence"/>
</dbReference>
<reference evidence="1 2" key="1">
    <citation type="submission" date="2023-01" db="EMBL/GenBank/DDBJ databases">
        <title>Thalassococcus onchidii sp. nov., isolated from a marine invertebrate from the South China Sea.</title>
        <authorList>
            <person name="Xu S."/>
            <person name="Liu Z."/>
            <person name="Xu Y."/>
        </authorList>
    </citation>
    <scope>NUCLEOTIDE SEQUENCE [LARGE SCALE GENOMIC DNA]</scope>
    <source>
        <strain evidence="1 2">KCTC 32084</strain>
    </source>
</reference>